<dbReference type="Proteomes" id="UP001056425">
    <property type="component" value="Chromosome"/>
</dbReference>
<dbReference type="InterPro" id="IPR007166">
    <property type="entry name" value="Class3_signal_pept_motif"/>
</dbReference>
<evidence type="ECO:0000313" key="2">
    <source>
        <dbReference type="EMBL" id="USH00348.1"/>
    </source>
</evidence>
<organism evidence="2 3">
    <name type="scientific">Thermococcus argininiproducens</name>
    <dbReference type="NCBI Taxonomy" id="2866384"/>
    <lineage>
        <taxon>Archaea</taxon>
        <taxon>Methanobacteriati</taxon>
        <taxon>Methanobacteriota</taxon>
        <taxon>Thermococci</taxon>
        <taxon>Thermococcales</taxon>
        <taxon>Thermococcaceae</taxon>
        <taxon>Thermococcus</taxon>
    </lineage>
</organism>
<name>A0A9E7MBB3_9EURY</name>
<evidence type="ECO:0000313" key="3">
    <source>
        <dbReference type="Proteomes" id="UP001056425"/>
    </source>
</evidence>
<keyword evidence="1" id="KW-1133">Transmembrane helix</keyword>
<dbReference type="GeneID" id="89721136"/>
<dbReference type="AlphaFoldDB" id="A0A9E7MBB3"/>
<dbReference type="RefSeq" id="WP_341480972.1">
    <property type="nucleotide sequence ID" value="NZ_CP080572.1"/>
</dbReference>
<dbReference type="EMBL" id="CP080572">
    <property type="protein sequence ID" value="USH00348.1"/>
    <property type="molecule type" value="Genomic_DNA"/>
</dbReference>
<proteinExistence type="predicted"/>
<feature type="transmembrane region" description="Helical" evidence="1">
    <location>
        <begin position="20"/>
        <end position="38"/>
    </location>
</feature>
<dbReference type="KEGG" id="thei:K1720_02440"/>
<protein>
    <submittedName>
        <fullName evidence="2">Class III signal peptide-containing protein</fullName>
    </submittedName>
</protein>
<evidence type="ECO:0000256" key="1">
    <source>
        <dbReference type="SAM" id="Phobius"/>
    </source>
</evidence>
<keyword evidence="3" id="KW-1185">Reference proteome</keyword>
<keyword evidence="1" id="KW-0812">Transmembrane</keyword>
<dbReference type="Pfam" id="PF04021">
    <property type="entry name" value="Class_IIIsignal"/>
    <property type="match status" value="1"/>
</dbReference>
<keyword evidence="1" id="KW-0472">Membrane</keyword>
<accession>A0A9E7MBB3</accession>
<reference evidence="2 3" key="1">
    <citation type="submission" date="2021-08" db="EMBL/GenBank/DDBJ databases">
        <title>Thermococcus onnuriiensis IOH2.</title>
        <authorList>
            <person name="Park Y.-J."/>
        </authorList>
    </citation>
    <scope>NUCLEOTIDE SEQUENCE [LARGE SCALE GENOMIC DNA]</scope>
    <source>
        <strain evidence="2 3">IOH2</strain>
    </source>
</reference>
<sequence length="156" mass="16736">MINLKKLFRRKKGQGALEYLFMIAAALIIIFVVVRYISSSGQQATSQSDIAALQSQAELGKSSLQAKDWWGDNYVVVVDSTNDELEIYTSAGGTLVATVDISGSEYLTDIENMNTATGNYIDLDDDDAADTLDNLYDDCMGGNADACKVLAALGGT</sequence>
<gene>
    <name evidence="2" type="ORF">K1720_02440</name>
</gene>